<comment type="caution">
    <text evidence="1">The sequence shown here is derived from an EMBL/GenBank/DDBJ whole genome shotgun (WGS) entry which is preliminary data.</text>
</comment>
<evidence type="ECO:0000313" key="1">
    <source>
        <dbReference type="EMBL" id="OCS83110.1"/>
    </source>
</evidence>
<accession>A0A1C0Y7I1</accession>
<keyword evidence="2" id="KW-1185">Reference proteome</keyword>
<dbReference type="AlphaFoldDB" id="A0A1C0Y7I1"/>
<sequence length="110" mass="12032">MRANCGCKEGTTTNITIEGEFGADALWCTKCTYNLDVEELPVSDSIKDALLDWAAQYGVWIDLETNRLVEDAEQLEKTHNAAGQVLADKLKAELGIAYTIQFTPSVMSAS</sequence>
<organism evidence="1 2">
    <name type="scientific">Caryophanon tenue</name>
    <dbReference type="NCBI Taxonomy" id="33978"/>
    <lineage>
        <taxon>Bacteria</taxon>
        <taxon>Bacillati</taxon>
        <taxon>Bacillota</taxon>
        <taxon>Bacilli</taxon>
        <taxon>Bacillales</taxon>
        <taxon>Caryophanaceae</taxon>
        <taxon>Caryophanon</taxon>
    </lineage>
</organism>
<proteinExistence type="predicted"/>
<dbReference type="RefSeq" id="WP_066548242.1">
    <property type="nucleotide sequence ID" value="NZ_MASJ01000039.1"/>
</dbReference>
<dbReference type="Proteomes" id="UP000093199">
    <property type="component" value="Unassembled WGS sequence"/>
</dbReference>
<dbReference type="EMBL" id="MASJ01000039">
    <property type="protein sequence ID" value="OCS83110.1"/>
    <property type="molecule type" value="Genomic_DNA"/>
</dbReference>
<evidence type="ECO:0000313" key="2">
    <source>
        <dbReference type="Proteomes" id="UP000093199"/>
    </source>
</evidence>
<dbReference type="OrthoDB" id="2084083at2"/>
<protein>
    <submittedName>
        <fullName evidence="1">Uncharacterized protein</fullName>
    </submittedName>
</protein>
<name>A0A1C0Y7I1_9BACL</name>
<reference evidence="1 2" key="1">
    <citation type="submission" date="2016-07" db="EMBL/GenBank/DDBJ databases">
        <title>Caryophanon tenue genome sequencing.</title>
        <authorList>
            <person name="Verma A."/>
            <person name="Pal Y."/>
            <person name="Krishnamurthi S."/>
        </authorList>
    </citation>
    <scope>NUCLEOTIDE SEQUENCE [LARGE SCALE GENOMIC DNA]</scope>
    <source>
        <strain evidence="1 2">DSM 14152</strain>
    </source>
</reference>
<gene>
    <name evidence="1" type="ORF">A6M13_06835</name>
</gene>